<dbReference type="OrthoDB" id="4086179at2"/>
<evidence type="ECO:0000313" key="2">
    <source>
        <dbReference type="Proteomes" id="UP000014393"/>
    </source>
</evidence>
<gene>
    <name evidence="1" type="ORF">HMPREF9237_00762</name>
</gene>
<proteinExistence type="predicted"/>
<dbReference type="PATRIC" id="fig|883067.3.peg.745"/>
<reference evidence="1 2" key="1">
    <citation type="submission" date="2013-05" db="EMBL/GenBank/DDBJ databases">
        <title>The Genome Sequence of Actinobaculum schaalii FB123-CNA2.</title>
        <authorList>
            <consortium name="The Broad Institute Genomics Platform"/>
            <person name="Earl A."/>
            <person name="Ward D."/>
            <person name="Feldgarden M."/>
            <person name="Gevers D."/>
            <person name="Saerens B."/>
            <person name="Vaneechoutte M."/>
            <person name="Walker B."/>
            <person name="Young S."/>
            <person name="Zeng Q."/>
            <person name="Gargeya S."/>
            <person name="Fitzgerald M."/>
            <person name="Haas B."/>
            <person name="Abouelleil A."/>
            <person name="Allen A.W."/>
            <person name="Alvarado L."/>
            <person name="Arachchi H.M."/>
            <person name="Berlin A.M."/>
            <person name="Chapman S.B."/>
            <person name="Gainer-Dewar J."/>
            <person name="Goldberg J."/>
            <person name="Griggs A."/>
            <person name="Gujja S."/>
            <person name="Hansen M."/>
            <person name="Howarth C."/>
            <person name="Imamovic A."/>
            <person name="Ireland A."/>
            <person name="Larimer J."/>
            <person name="McCowan C."/>
            <person name="Murphy C."/>
            <person name="Pearson M."/>
            <person name="Poon T.W."/>
            <person name="Priest M."/>
            <person name="Roberts A."/>
            <person name="Saif S."/>
            <person name="Shea T."/>
            <person name="Sisk P."/>
            <person name="Sykes S."/>
            <person name="Wortman J."/>
            <person name="Nusbaum C."/>
            <person name="Birren B."/>
        </authorList>
    </citation>
    <scope>NUCLEOTIDE SEQUENCE [LARGE SCALE GENOMIC DNA]</scope>
    <source>
        <strain evidence="1 2">FB123-CNA-2</strain>
    </source>
</reference>
<organism evidence="1 2">
    <name type="scientific">Actinotignum schaalii FB123-CNA-2</name>
    <dbReference type="NCBI Taxonomy" id="883067"/>
    <lineage>
        <taxon>Bacteria</taxon>
        <taxon>Bacillati</taxon>
        <taxon>Actinomycetota</taxon>
        <taxon>Actinomycetes</taxon>
        <taxon>Actinomycetales</taxon>
        <taxon>Actinomycetaceae</taxon>
        <taxon>Actinotignum</taxon>
    </lineage>
</organism>
<evidence type="ECO:0000313" key="1">
    <source>
        <dbReference type="EMBL" id="EPD26830.1"/>
    </source>
</evidence>
<accession>S2VLC0</accession>
<dbReference type="HOGENOM" id="CLU_086928_0_0_11"/>
<dbReference type="Proteomes" id="UP000014393">
    <property type="component" value="Unassembled WGS sequence"/>
</dbReference>
<dbReference type="eggNOG" id="ENOG50341VT">
    <property type="taxonomic scope" value="Bacteria"/>
</dbReference>
<comment type="caution">
    <text evidence="1">The sequence shown here is derived from an EMBL/GenBank/DDBJ whole genome shotgun (WGS) entry which is preliminary data.</text>
</comment>
<dbReference type="EMBL" id="AGWM01000010">
    <property type="protein sequence ID" value="EPD26830.1"/>
    <property type="molecule type" value="Genomic_DNA"/>
</dbReference>
<sequence>MVNARLDERANEFAAHLQRIGELIEPGFSLSRQSVAKAAFPAIRLSGDIHVAHLLTIRFDYEVFLNQETGLLAVNESTFSVIHGRVGKEPLVRWDYIRSPRSNIPCAHVQVHSHRDEWTHALLLGGNHSRRSRRRTKNNARTPRIADVHFPVGGRRFRPCLEEIILFVIDEFGAACTPQARKALQHGIQEWDENQLRAAVRNNPTIALQAFEA</sequence>
<keyword evidence="2" id="KW-1185">Reference proteome</keyword>
<name>S2VLC0_9ACTO</name>
<protein>
    <submittedName>
        <fullName evidence="1">Uncharacterized protein</fullName>
    </submittedName>
</protein>
<dbReference type="AlphaFoldDB" id="S2VLC0"/>